<dbReference type="InterPro" id="IPR013914">
    <property type="entry name" value="Rad9_Rad53-bd_dom_fun"/>
</dbReference>
<evidence type="ECO:0000256" key="2">
    <source>
        <dbReference type="ARBA" id="ARBA00022763"/>
    </source>
</evidence>
<feature type="region of interest" description="Disordered" evidence="4">
    <location>
        <begin position="581"/>
        <end position="600"/>
    </location>
</feature>
<evidence type="ECO:0000256" key="4">
    <source>
        <dbReference type="SAM" id="MobiDB-lite"/>
    </source>
</evidence>
<comment type="caution">
    <text evidence="6">The sequence shown here is derived from an EMBL/GenBank/DDBJ whole genome shotgun (WGS) entry which is preliminary data.</text>
</comment>
<feature type="region of interest" description="Disordered" evidence="4">
    <location>
        <begin position="113"/>
        <end position="134"/>
    </location>
</feature>
<dbReference type="AlphaFoldDB" id="A0A8H2VG52"/>
<dbReference type="GO" id="GO:0042393">
    <property type="term" value="F:histone binding"/>
    <property type="evidence" value="ECO:0007669"/>
    <property type="project" value="TreeGrafter"/>
</dbReference>
<keyword evidence="7" id="KW-1185">Reference proteome</keyword>
<organism evidence="6 7">
    <name type="scientific">Maudiozyma barnettii</name>
    <dbReference type="NCBI Taxonomy" id="61262"/>
    <lineage>
        <taxon>Eukaryota</taxon>
        <taxon>Fungi</taxon>
        <taxon>Dikarya</taxon>
        <taxon>Ascomycota</taxon>
        <taxon>Saccharomycotina</taxon>
        <taxon>Saccharomycetes</taxon>
        <taxon>Saccharomycetales</taxon>
        <taxon>Saccharomycetaceae</taxon>
        <taxon>Maudiozyma</taxon>
    </lineage>
</organism>
<feature type="domain" description="Rad9-like Rad53-binding" evidence="5">
    <location>
        <begin position="606"/>
        <end position="732"/>
    </location>
</feature>
<dbReference type="Pfam" id="PF08605">
    <property type="entry name" value="Rad9_Rad53_bind"/>
    <property type="match status" value="1"/>
</dbReference>
<dbReference type="InterPro" id="IPR047252">
    <property type="entry name" value="TP53BP1-like"/>
</dbReference>
<dbReference type="SUPFAM" id="SSF52113">
    <property type="entry name" value="BRCT domain"/>
    <property type="match status" value="1"/>
</dbReference>
<sequence>MHTETNGNIDHTWNEVMKDTPKGDMITNDTNESLLAIQKIAHKEVGENSEMDISGSDKLTSNIVHSSINNIQVDDNEIQVQNSQKFPPESFIPENQSSPHVRTPRLNKLRNFFKDNRSPTKRNSPTKAKEKKKKISIQINNTPSTSELISNVSSENNLDTQNVPTELGKQVSQFHSDDKTDIGNILDDFDNSPPDTPESQRVLPESNLKEIKDLIASNVNGLETKSLASIETQQLSDNINENLDITTQPIESIGTLDTSNKVLRRNSGGETFTRVSMHRNQQMNFKITQDNQEVTQDTRSLESIANNNLSMLLEDVTNDDANISNHWQFKKDSNGEELETYDQTTQLINAQTQKVTNNNNTTISDSYSNPKHEPLMSTQADVMSASKDMALINTTLASKFQDTSNISTSSVEINNRTTDFHSDLSKTELHSNAVISNGMIDSPSNPGNNSDVINRSNLEQIPELSENSSPTKINQEINGVEPLEKSLSFIGSPKLESDSREKRYLKVSCERDSSPLIERPAVAQSLDSDRSNVIMSDVEITQELPEVPEISDHDLDDSQSIVIGRKKTKIFIPSLQLSEENEHSQEQLAKRENSKREYPNVKRDSDDRLLTKEDIVFENAVWCQYVNFHYYPGVIQNKDSATNKYDIIFDSDRYSADQEQIYYLDVIVGDVVRYKTHRYTIEALECQKPDPSIIRCIRGYDTVYLKKKDGPSHSSEPIIIPMSWIQLDLDDWTTRKRMLLVPVPKGGQPTIVPKTAKNKKRTTRVGNKGSPRKRKRVNYKEESDDEIKMTDQNSENVNFNESFDYITDEEGIETVIGDEVHSLVKMTDSTTSEIMTKSSIFDSIIHTKAIDPAQKIKGNTNIIMKNSTNDVSKIFEGSLFVFTGFREVGYELKDTIIRYGGDVIDTGFSDLFLFSTKKKRSNIQEFSLEMKWKNNNTDLPNYRFACVIADRYLRSSKYLETLALRWPTLQRKFIDECIFANKIDDNIVHRYLLPSGESSRLDDIPLSSFIKSSNIFQFLTKYLKGETLDQQCELSGKLMSEFVVIICKDSNLTDFAKFVFACFGVKKLFQIPNTGCLKSTNESFNEIHSIVKGIEKESLKILFYLNNSQDEIRTSKSINDIQHDIDTGFSDIRECYVKDREWLIQTIINEDTGLS</sequence>
<name>A0A8H2VG52_9SACH</name>
<dbReference type="Gene3D" id="3.40.50.10190">
    <property type="entry name" value="BRCT domain"/>
    <property type="match status" value="1"/>
</dbReference>
<gene>
    <name evidence="6" type="ORF">KABA2_05S06534</name>
</gene>
<dbReference type="Proteomes" id="UP000644660">
    <property type="component" value="Unassembled WGS sequence"/>
</dbReference>
<dbReference type="GO" id="GO:0045944">
    <property type="term" value="P:positive regulation of transcription by RNA polymerase II"/>
    <property type="evidence" value="ECO:0007669"/>
    <property type="project" value="TreeGrafter"/>
</dbReference>
<evidence type="ECO:0000313" key="7">
    <source>
        <dbReference type="Proteomes" id="UP000644660"/>
    </source>
</evidence>
<dbReference type="GO" id="GO:0000077">
    <property type="term" value="P:DNA damage checkpoint signaling"/>
    <property type="evidence" value="ECO:0007669"/>
    <property type="project" value="TreeGrafter"/>
</dbReference>
<protein>
    <submittedName>
        <fullName evidence="6">Similar to Saccharomyces cerevisiae YDR217C RAD9 DNA damage-dependent checkpoint protein, required for cell-cycle arrest in G1/S, intra-S, and G2/M</fullName>
    </submittedName>
</protein>
<dbReference type="InterPro" id="IPR047249">
    <property type="entry name" value="BRCT_p53bp1-like_rpt1"/>
</dbReference>
<dbReference type="GeneID" id="64858047"/>
<comment type="subcellular location">
    <subcellularLocation>
        <location evidence="1">Nucleus</location>
    </subcellularLocation>
</comment>
<dbReference type="EMBL" id="CAEFZW010000005">
    <property type="protein sequence ID" value="CAB4255019.1"/>
    <property type="molecule type" value="Genomic_DNA"/>
</dbReference>
<evidence type="ECO:0000256" key="1">
    <source>
        <dbReference type="ARBA" id="ARBA00004123"/>
    </source>
</evidence>
<accession>A0A8H2VG52</accession>
<dbReference type="RefSeq" id="XP_041406863.1">
    <property type="nucleotide sequence ID" value="XM_041550929.1"/>
</dbReference>
<dbReference type="GO" id="GO:0005634">
    <property type="term" value="C:nucleus"/>
    <property type="evidence" value="ECO:0007669"/>
    <property type="project" value="UniProtKB-SubCell"/>
</dbReference>
<dbReference type="CDD" id="cd17745">
    <property type="entry name" value="BRCT_p53bp1_rpt1"/>
    <property type="match status" value="1"/>
</dbReference>
<evidence type="ECO:0000256" key="3">
    <source>
        <dbReference type="ARBA" id="ARBA00023242"/>
    </source>
</evidence>
<dbReference type="PANTHER" id="PTHR15321:SF3">
    <property type="entry name" value="TP53-BINDING PROTEIN 1"/>
    <property type="match status" value="1"/>
</dbReference>
<dbReference type="InterPro" id="IPR036420">
    <property type="entry name" value="BRCT_dom_sf"/>
</dbReference>
<keyword evidence="2" id="KW-0227">DNA damage</keyword>
<dbReference type="PANTHER" id="PTHR15321">
    <property type="entry name" value="TUMOR SUPPRESSOR P53-BINDING PROTEIN 1"/>
    <property type="match status" value="1"/>
</dbReference>
<keyword evidence="3" id="KW-0539">Nucleus</keyword>
<dbReference type="OrthoDB" id="129353at2759"/>
<feature type="region of interest" description="Disordered" evidence="4">
    <location>
        <begin position="749"/>
        <end position="789"/>
    </location>
</feature>
<proteinExistence type="predicted"/>
<evidence type="ECO:0000313" key="6">
    <source>
        <dbReference type="EMBL" id="CAB4255019.1"/>
    </source>
</evidence>
<feature type="compositionally biased region" description="Basic and acidic residues" evidence="4">
    <location>
        <begin position="778"/>
        <end position="789"/>
    </location>
</feature>
<evidence type="ECO:0000259" key="5">
    <source>
        <dbReference type="Pfam" id="PF08605"/>
    </source>
</evidence>
<reference evidence="6 7" key="1">
    <citation type="submission" date="2020-05" db="EMBL/GenBank/DDBJ databases">
        <authorList>
            <person name="Casaregola S."/>
            <person name="Devillers H."/>
            <person name="Grondin C."/>
        </authorList>
    </citation>
    <scope>NUCLEOTIDE SEQUENCE [LARGE SCALE GENOMIC DNA]</scope>
    <source>
        <strain evidence="6 7">CLIB 1767</strain>
    </source>
</reference>